<keyword evidence="4" id="KW-1185">Reference proteome</keyword>
<keyword evidence="2" id="KW-1133">Transmembrane helix</keyword>
<evidence type="ECO:0000313" key="3">
    <source>
        <dbReference type="EMBL" id="MBB4078509.1"/>
    </source>
</evidence>
<comment type="caution">
    <text evidence="3">The sequence shown here is derived from an EMBL/GenBank/DDBJ whole genome shotgun (WGS) entry which is preliminary data.</text>
</comment>
<proteinExistence type="predicted"/>
<gene>
    <name evidence="3" type="ORF">GGR28_001122</name>
</gene>
<evidence type="ECO:0000256" key="1">
    <source>
        <dbReference type="SAM" id="MobiDB-lite"/>
    </source>
</evidence>
<dbReference type="EMBL" id="JACIFF010000002">
    <property type="protein sequence ID" value="MBB4078509.1"/>
    <property type="molecule type" value="Genomic_DNA"/>
</dbReference>
<feature type="transmembrane region" description="Helical" evidence="2">
    <location>
        <begin position="52"/>
        <end position="71"/>
    </location>
</feature>
<dbReference type="Proteomes" id="UP000576209">
    <property type="component" value="Unassembled WGS sequence"/>
</dbReference>
<reference evidence="3 4" key="1">
    <citation type="submission" date="2020-08" db="EMBL/GenBank/DDBJ databases">
        <title>Genomic Encyclopedia of Type Strains, Phase IV (KMG-IV): sequencing the most valuable type-strain genomes for metagenomic binning, comparative biology and taxonomic classification.</title>
        <authorList>
            <person name="Goeker M."/>
        </authorList>
    </citation>
    <scope>NUCLEOTIDE SEQUENCE [LARGE SCALE GENOMIC DNA]</scope>
    <source>
        <strain evidence="3 4">DSM 105137</strain>
    </source>
</reference>
<keyword evidence="2" id="KW-0472">Membrane</keyword>
<sequence>MKNSPLHTERYGNCLRITSAWRSSAAYALLAFSLVWDAMILMFMLFGVNWLYVFHVLVAVFLTYYVVALFINRTVIEAREHELSISHGPLPTWLRNVTVPTASLRQIFVRPVGVSNGDTGVGEFWQLTVELNDGTRMGLLNPMAEKGALTELEHKLEEFIRLPDDGRMAELELPDLEVLEALLPDRHRPSQANAGVPSELRLLHTDRRKAFEFHRVRAGEVVCIYGAPYRIEENVPIDWNDLRHPSARLIVASAPGTKRHFYCEQAGYHWTYFEERPLDAGERAHLGFTDDDVRPGSLRNGGQRFYPGDRHMGKQAAEGESGSDIEQFTYFTSRSSERFRAWRIGQGKWQVSVQEPIDAGYLKLQNTFRVA</sequence>
<protein>
    <submittedName>
        <fullName evidence="3">Uncharacterized protein</fullName>
    </submittedName>
</protein>
<feature type="transmembrane region" description="Helical" evidence="2">
    <location>
        <begin position="25"/>
        <end position="46"/>
    </location>
</feature>
<evidence type="ECO:0000313" key="4">
    <source>
        <dbReference type="Proteomes" id="UP000576209"/>
    </source>
</evidence>
<keyword evidence="2" id="KW-0812">Transmembrane</keyword>
<name>A0A840E9M3_9BACT</name>
<evidence type="ECO:0000256" key="2">
    <source>
        <dbReference type="SAM" id="Phobius"/>
    </source>
</evidence>
<accession>A0A840E9M3</accession>
<organism evidence="3 4">
    <name type="scientific">Neolewinella aquimaris</name>
    <dbReference type="NCBI Taxonomy" id="1835722"/>
    <lineage>
        <taxon>Bacteria</taxon>
        <taxon>Pseudomonadati</taxon>
        <taxon>Bacteroidota</taxon>
        <taxon>Saprospiria</taxon>
        <taxon>Saprospirales</taxon>
        <taxon>Lewinellaceae</taxon>
        <taxon>Neolewinella</taxon>
    </lineage>
</organism>
<dbReference type="RefSeq" id="WP_183494755.1">
    <property type="nucleotide sequence ID" value="NZ_JACIFF010000002.1"/>
</dbReference>
<dbReference type="AlphaFoldDB" id="A0A840E9M3"/>
<feature type="region of interest" description="Disordered" evidence="1">
    <location>
        <begin position="299"/>
        <end position="321"/>
    </location>
</feature>